<evidence type="ECO:0000259" key="2">
    <source>
        <dbReference type="PROSITE" id="PS50969"/>
    </source>
</evidence>
<feature type="region of interest" description="Disordered" evidence="1">
    <location>
        <begin position="610"/>
        <end position="633"/>
    </location>
</feature>
<dbReference type="PANTHER" id="PTHR12210">
    <property type="entry name" value="DULLARD PROTEIN PHOSPHATASE"/>
    <property type="match status" value="1"/>
</dbReference>
<dbReference type="AlphaFoldDB" id="A0A0V0R8F7"/>
<dbReference type="EMBL" id="LDAU01000019">
    <property type="protein sequence ID" value="KRX10774.1"/>
    <property type="molecule type" value="Genomic_DNA"/>
</dbReference>
<dbReference type="InterPro" id="IPR004274">
    <property type="entry name" value="FCP1_dom"/>
</dbReference>
<protein>
    <submittedName>
        <fullName evidence="3">HAD-like domain</fullName>
    </submittedName>
</protein>
<gene>
    <name evidence="3" type="ORF">PPERSA_00944</name>
</gene>
<sequence>MSQIDQLHTEIDNEFAQNDLKNIQQKNNFCAQNSSLQKQNSSGIQIDEGSNQYQFQEQKKLNQNNNQDKSKYELIEYMKKLQLQYQKLQYQYQSNFAKLEKLHNNQTTEFNNQSQIIFNQQNQIVYQIKLIQQQLFISDQYLNQLNQNKNLNFLGPKKVDKKYTLVLDLDETLIHLTSLSKLEADILIRPYIEEFLKNMSQYFEIVVFTAALQSYAQPIIDSIDPEKYISASLYRQHLKFQNGKYIKDLSYLGRDLSKTIIVDNLKDNFSAQEENGYEIKDYYGDVNDCELELLEKILMEIVEQQVEDVREYLNCVKANQKKQQNNQIFQKIDFKQEQLQNNIFLKQKTSQQDEQQILEVLNDQNTLNNQNCQIQLNTEVEKIQEVQNKNIDINQKEKINENNIQIEKKSQAQLIKQQSVDSNDSEIQNSNFNYNSSTNKNQKDRDLNMLNVSTDDSVNTSQAGFNDSNQKEKQIYQKYDRYLSISTEDIKIENTNEQCRNINNKTKINQSQNNLEGECPCQQLYLIQSRLSYQRKKQFLTPTKTQNNIDEKKDFHIQKNQSAPNSKFEKFCKKNQTKIKKIQEGKLYNTNNLSQEFEKNTPVEIQKQLKQNQTKNTQQQEKNTDSQVQQKQMDKYSRNNIFNQKCQDEFQIQAKNNQENKELLDIKNISNILLKNQKLDCNQQNNIYQDNQNQPQMYLNKNQNIANTNNNQSSTQNIKQILQYEKQLNTSNHNIPVHELNKNIIDKQQQNTLSEQRGKQTISKEKQNQNIDQICTIQQKLHYDQQNKLSNSQKNNVSQLLNYKDKEQFLTKQSNQQYQEKKQNIKDQLIQPIQQNFKSLEQNELQFFHENSDSQNQSQNLNQIPKEMNGYKKYYDNEKNINLKNTQNKEIQKDIFLKAISDLNIKENNEDENISDLLQIKQQIFIQQQHQKLSEKKQDCLLQQNQDGYYFNLNDNDEDEIDKNIVIFQENENDNEEIEVRSQ</sequence>
<dbReference type="Pfam" id="PF03031">
    <property type="entry name" value="NIF"/>
    <property type="match status" value="1"/>
</dbReference>
<feature type="region of interest" description="Disordered" evidence="1">
    <location>
        <begin position="419"/>
        <end position="445"/>
    </location>
</feature>
<dbReference type="SMART" id="SM00577">
    <property type="entry name" value="CPDc"/>
    <property type="match status" value="1"/>
</dbReference>
<dbReference type="InParanoid" id="A0A0V0R8F7"/>
<dbReference type="InterPro" id="IPR036412">
    <property type="entry name" value="HAD-like_sf"/>
</dbReference>
<dbReference type="SUPFAM" id="SSF56784">
    <property type="entry name" value="HAD-like"/>
    <property type="match status" value="1"/>
</dbReference>
<evidence type="ECO:0000313" key="3">
    <source>
        <dbReference type="EMBL" id="KRX10774.1"/>
    </source>
</evidence>
<name>A0A0V0R8F7_PSEPJ</name>
<feature type="compositionally biased region" description="Polar residues" evidence="1">
    <location>
        <begin position="419"/>
        <end position="440"/>
    </location>
</feature>
<feature type="domain" description="FCP1 homology" evidence="2">
    <location>
        <begin position="158"/>
        <end position="301"/>
    </location>
</feature>
<reference evidence="3 4" key="1">
    <citation type="journal article" date="2015" name="Sci. Rep.">
        <title>Genome of the facultative scuticociliatosis pathogen Pseudocohnilembus persalinus provides insight into its virulence through horizontal gene transfer.</title>
        <authorList>
            <person name="Xiong J."/>
            <person name="Wang G."/>
            <person name="Cheng J."/>
            <person name="Tian M."/>
            <person name="Pan X."/>
            <person name="Warren A."/>
            <person name="Jiang C."/>
            <person name="Yuan D."/>
            <person name="Miao W."/>
        </authorList>
    </citation>
    <scope>NUCLEOTIDE SEQUENCE [LARGE SCALE GENOMIC DNA]</scope>
    <source>
        <strain evidence="3">36N120E</strain>
    </source>
</reference>
<dbReference type="CDD" id="cd07521">
    <property type="entry name" value="HAD_FCP1-like"/>
    <property type="match status" value="1"/>
</dbReference>
<keyword evidence="4" id="KW-1185">Reference proteome</keyword>
<organism evidence="3 4">
    <name type="scientific">Pseudocohnilembus persalinus</name>
    <name type="common">Ciliate</name>
    <dbReference type="NCBI Taxonomy" id="266149"/>
    <lineage>
        <taxon>Eukaryota</taxon>
        <taxon>Sar</taxon>
        <taxon>Alveolata</taxon>
        <taxon>Ciliophora</taxon>
        <taxon>Intramacronucleata</taxon>
        <taxon>Oligohymenophorea</taxon>
        <taxon>Scuticociliatia</taxon>
        <taxon>Philasterida</taxon>
        <taxon>Pseudocohnilembidae</taxon>
        <taxon>Pseudocohnilembus</taxon>
    </lineage>
</organism>
<evidence type="ECO:0000256" key="1">
    <source>
        <dbReference type="SAM" id="MobiDB-lite"/>
    </source>
</evidence>
<accession>A0A0V0R8F7</accession>
<comment type="caution">
    <text evidence="3">The sequence shown here is derived from an EMBL/GenBank/DDBJ whole genome shotgun (WGS) entry which is preliminary data.</text>
</comment>
<dbReference type="OrthoDB" id="277011at2759"/>
<dbReference type="PROSITE" id="PS50969">
    <property type="entry name" value="FCP1"/>
    <property type="match status" value="1"/>
</dbReference>
<dbReference type="Proteomes" id="UP000054937">
    <property type="component" value="Unassembled WGS sequence"/>
</dbReference>
<dbReference type="OMA" id="QICSANQ"/>
<proteinExistence type="predicted"/>
<dbReference type="FunFam" id="3.40.50.1000:FF:000184">
    <property type="entry name" value="Uncharacterized protein"/>
    <property type="match status" value="1"/>
</dbReference>
<dbReference type="InterPro" id="IPR023214">
    <property type="entry name" value="HAD_sf"/>
</dbReference>
<evidence type="ECO:0000313" key="4">
    <source>
        <dbReference type="Proteomes" id="UP000054937"/>
    </source>
</evidence>
<feature type="compositionally biased region" description="Low complexity" evidence="1">
    <location>
        <begin position="610"/>
        <end position="621"/>
    </location>
</feature>
<dbReference type="InterPro" id="IPR050365">
    <property type="entry name" value="TIM50"/>
</dbReference>
<dbReference type="Gene3D" id="3.40.50.1000">
    <property type="entry name" value="HAD superfamily/HAD-like"/>
    <property type="match status" value="1"/>
</dbReference>